<name>A0AAV4PH58_CAEEX</name>
<dbReference type="SUPFAM" id="SSF46938">
    <property type="entry name" value="CRAL/TRIO N-terminal domain"/>
    <property type="match status" value="1"/>
</dbReference>
<proteinExistence type="predicted"/>
<gene>
    <name evidence="1" type="primary">Ttpal_0</name>
    <name evidence="1" type="ORF">CEXT_236801</name>
</gene>
<evidence type="ECO:0000313" key="1">
    <source>
        <dbReference type="EMBL" id="GIX96406.1"/>
    </source>
</evidence>
<accession>A0AAV4PH58</accession>
<keyword evidence="2" id="KW-1185">Reference proteome</keyword>
<sequence>MLVKKIEDLSDETEVLPFEVGHLPERFQQEVLNKTNETPDRKLKGLQKLKQLMKTEKIFDDTEFDEDFLVLFLRSEDYDVLCALERLKNAVALKKSHVEMFSDQVYENIAITFTKNIATFLPYRCPDGVQ</sequence>
<organism evidence="1 2">
    <name type="scientific">Caerostris extrusa</name>
    <name type="common">Bark spider</name>
    <name type="synonym">Caerostris bankana</name>
    <dbReference type="NCBI Taxonomy" id="172846"/>
    <lineage>
        <taxon>Eukaryota</taxon>
        <taxon>Metazoa</taxon>
        <taxon>Ecdysozoa</taxon>
        <taxon>Arthropoda</taxon>
        <taxon>Chelicerata</taxon>
        <taxon>Arachnida</taxon>
        <taxon>Araneae</taxon>
        <taxon>Araneomorphae</taxon>
        <taxon>Entelegynae</taxon>
        <taxon>Araneoidea</taxon>
        <taxon>Araneidae</taxon>
        <taxon>Caerostris</taxon>
    </lineage>
</organism>
<dbReference type="AlphaFoldDB" id="A0AAV4PH58"/>
<evidence type="ECO:0000313" key="2">
    <source>
        <dbReference type="Proteomes" id="UP001054945"/>
    </source>
</evidence>
<dbReference type="Proteomes" id="UP001054945">
    <property type="component" value="Unassembled WGS sequence"/>
</dbReference>
<dbReference type="EMBL" id="BPLR01004645">
    <property type="protein sequence ID" value="GIX96406.1"/>
    <property type="molecule type" value="Genomic_DNA"/>
</dbReference>
<comment type="caution">
    <text evidence="1">The sequence shown here is derived from an EMBL/GenBank/DDBJ whole genome shotgun (WGS) entry which is preliminary data.</text>
</comment>
<reference evidence="1 2" key="1">
    <citation type="submission" date="2021-06" db="EMBL/GenBank/DDBJ databases">
        <title>Caerostris extrusa draft genome.</title>
        <authorList>
            <person name="Kono N."/>
            <person name="Arakawa K."/>
        </authorList>
    </citation>
    <scope>NUCLEOTIDE SEQUENCE [LARGE SCALE GENOMIC DNA]</scope>
</reference>
<dbReference type="InterPro" id="IPR036273">
    <property type="entry name" value="CRAL/TRIO_N_dom_sf"/>
</dbReference>
<protein>
    <submittedName>
        <fullName evidence="1">Alpha-tocopherol transfer protein-like</fullName>
    </submittedName>
</protein>
<dbReference type="Gene3D" id="1.10.8.20">
    <property type="entry name" value="N-terminal domain of phosphatidylinositol transfer protein sec14p"/>
    <property type="match status" value="1"/>
</dbReference>